<accession>A0ABD6BQM9</accession>
<dbReference type="Gene3D" id="3.40.50.300">
    <property type="entry name" value="P-loop containing nucleotide triphosphate hydrolases"/>
    <property type="match status" value="2"/>
</dbReference>
<dbReference type="AlphaFoldDB" id="A0ABD6BQM9"/>
<dbReference type="SUPFAM" id="SSF52540">
    <property type="entry name" value="P-loop containing nucleoside triphosphate hydrolases"/>
    <property type="match status" value="1"/>
</dbReference>
<gene>
    <name evidence="2" type="ORF">ACFSAU_05795</name>
</gene>
<feature type="region of interest" description="Disordered" evidence="1">
    <location>
        <begin position="1"/>
        <end position="24"/>
    </location>
</feature>
<dbReference type="InterPro" id="IPR051162">
    <property type="entry name" value="T4SS_component"/>
</dbReference>
<dbReference type="PANTHER" id="PTHR30121:SF6">
    <property type="entry name" value="SLR6007 PROTEIN"/>
    <property type="match status" value="1"/>
</dbReference>
<dbReference type="InterPro" id="IPR027417">
    <property type="entry name" value="P-loop_NTPase"/>
</dbReference>
<feature type="compositionally biased region" description="Basic and acidic residues" evidence="1">
    <location>
        <begin position="7"/>
        <end position="16"/>
    </location>
</feature>
<evidence type="ECO:0000313" key="3">
    <source>
        <dbReference type="Proteomes" id="UP001597139"/>
    </source>
</evidence>
<comment type="caution">
    <text evidence="2">The sequence shown here is derived from an EMBL/GenBank/DDBJ whole genome shotgun (WGS) entry which is preliminary data.</text>
</comment>
<protein>
    <submittedName>
        <fullName evidence="2">ATP-binding protein</fullName>
    </submittedName>
</protein>
<dbReference type="EMBL" id="JBHUCZ010000002">
    <property type="protein sequence ID" value="MFD1566996.1"/>
    <property type="molecule type" value="Genomic_DNA"/>
</dbReference>
<reference evidence="2 3" key="1">
    <citation type="journal article" date="2019" name="Int. J. Syst. Evol. Microbiol.">
        <title>The Global Catalogue of Microorganisms (GCM) 10K type strain sequencing project: providing services to taxonomists for standard genome sequencing and annotation.</title>
        <authorList>
            <consortium name="The Broad Institute Genomics Platform"/>
            <consortium name="The Broad Institute Genome Sequencing Center for Infectious Disease"/>
            <person name="Wu L."/>
            <person name="Ma J."/>
        </authorList>
    </citation>
    <scope>NUCLEOTIDE SEQUENCE [LARGE SCALE GENOMIC DNA]</scope>
    <source>
        <strain evidence="2 3">CGMCC 1.12859</strain>
    </source>
</reference>
<sequence>MTDDILDEVRQERDGGQDEQNETDAWTIPAPFGDYDGHRVGHITAQDEPIVVDREDSYIRAFIDSNFRDDVRLGNYLRIPYPVSEEQEADYPTSMLVGVINRLEYATVANITDKQDGGYRHEPGEQSFSYVAQIEPISTVTFDPEDDDASFEQVTVDKPPKPGCDVYLVEDEEFLRTALRIPHEGAFLGHMAVSGDRIPSEESPLPYYLFNPNATDGNEDLGEPAIFRHAQVAGSTGSGKTHASKNILRQLATEKQYTIEVPPEEREEENVDVQDERVRGLNTTIIDPEGEYVEMGDDPEDDGYTVDFREDLDAQNIRHGGIQPDPDVDFEVFVPQIEDTNITHNNARSFGIPFEIVRTNRQLLYSSEPPERTRSAINQTISRYFRECNDPQSSYGNPQPTYREFSQYAERLLADADSSPITQNESVLIAARERIVDQYEYNRIFDHGTDSLTDLTQQMFAPGQVTVIPTDHLRGSTDRIVVSCLLAHIVQNKIGSNVDYPHIKGTPMLLALDEAHEYISEASDPRERYLVSNFQQAAKRGRKDKFGLYIITQTPQDINGEIRKQMNTRIYLGLERDVVESHDVYVPKEFQESVTQFNKGQMVVKQPDVRPVELVGLPVCLTRHDS</sequence>
<keyword evidence="2" id="KW-0547">Nucleotide-binding</keyword>
<dbReference type="RefSeq" id="WP_267646560.1">
    <property type="nucleotide sequence ID" value="NZ_JANHGR010000001.1"/>
</dbReference>
<dbReference type="GO" id="GO:0005524">
    <property type="term" value="F:ATP binding"/>
    <property type="evidence" value="ECO:0007669"/>
    <property type="project" value="UniProtKB-KW"/>
</dbReference>
<keyword evidence="3" id="KW-1185">Reference proteome</keyword>
<organism evidence="2 3">
    <name type="scientific">Halolamina litorea</name>
    <dbReference type="NCBI Taxonomy" id="1515593"/>
    <lineage>
        <taxon>Archaea</taxon>
        <taxon>Methanobacteriati</taxon>
        <taxon>Methanobacteriota</taxon>
        <taxon>Stenosarchaea group</taxon>
        <taxon>Halobacteria</taxon>
        <taxon>Halobacteriales</taxon>
        <taxon>Haloferacaceae</taxon>
    </lineage>
</organism>
<dbReference type="Proteomes" id="UP001597139">
    <property type="component" value="Unassembled WGS sequence"/>
</dbReference>
<evidence type="ECO:0000256" key="1">
    <source>
        <dbReference type="SAM" id="MobiDB-lite"/>
    </source>
</evidence>
<dbReference type="PANTHER" id="PTHR30121">
    <property type="entry name" value="UNCHARACTERIZED PROTEIN YJGR-RELATED"/>
    <property type="match status" value="1"/>
</dbReference>
<name>A0ABD6BQM9_9EURY</name>
<keyword evidence="2" id="KW-0067">ATP-binding</keyword>
<evidence type="ECO:0000313" key="2">
    <source>
        <dbReference type="EMBL" id="MFD1566996.1"/>
    </source>
</evidence>
<proteinExistence type="predicted"/>